<dbReference type="PANTHER" id="PTHR11877:SF10">
    <property type="entry name" value="TYPE III POLYKETIDE SYNTHASE B"/>
    <property type="match status" value="1"/>
</dbReference>
<feature type="domain" description="Chalcone/stilbene synthase C-terminal" evidence="7">
    <location>
        <begin position="239"/>
        <end position="392"/>
    </location>
</feature>
<evidence type="ECO:0000313" key="8">
    <source>
        <dbReference type="EMBL" id="KAF7810812.1"/>
    </source>
</evidence>
<keyword evidence="2 5" id="KW-0808">Transferase</keyword>
<protein>
    <submittedName>
        <fullName evidence="8">Type III polyketide synthase B</fullName>
    </submittedName>
</protein>
<evidence type="ECO:0000313" key="9">
    <source>
        <dbReference type="Proteomes" id="UP000634136"/>
    </source>
</evidence>
<comment type="similarity">
    <text evidence="1 5">Belongs to the thiolase-like superfamily. Chalcone/stilbene synthases family.</text>
</comment>
<dbReference type="InterPro" id="IPR001099">
    <property type="entry name" value="Chalcone/stilbene_synt_N"/>
</dbReference>
<reference evidence="8" key="1">
    <citation type="submission" date="2020-09" db="EMBL/GenBank/DDBJ databases">
        <title>Genome-Enabled Discovery of Anthraquinone Biosynthesis in Senna tora.</title>
        <authorList>
            <person name="Kang S.-H."/>
            <person name="Pandey R.P."/>
            <person name="Lee C.-M."/>
            <person name="Sim J.-S."/>
            <person name="Jeong J.-T."/>
            <person name="Choi B.-S."/>
            <person name="Jung M."/>
            <person name="Ginzburg D."/>
            <person name="Zhao K."/>
            <person name="Won S.Y."/>
            <person name="Oh T.-J."/>
            <person name="Yu Y."/>
            <person name="Kim N.-H."/>
            <person name="Lee O.R."/>
            <person name="Lee T.-H."/>
            <person name="Bashyal P."/>
            <person name="Kim T.-S."/>
            <person name="Lee W.-H."/>
            <person name="Kawkins C."/>
            <person name="Kim C.-K."/>
            <person name="Kim J.S."/>
            <person name="Ahn B.O."/>
            <person name="Rhee S.Y."/>
            <person name="Sohng J.K."/>
        </authorList>
    </citation>
    <scope>NUCLEOTIDE SEQUENCE</scope>
    <source>
        <tissue evidence="8">Leaf</tissue>
    </source>
</reference>
<dbReference type="OrthoDB" id="329835at2759"/>
<evidence type="ECO:0000259" key="7">
    <source>
        <dbReference type="Pfam" id="PF02797"/>
    </source>
</evidence>
<dbReference type="EMBL" id="JAAIUW010000010">
    <property type="protein sequence ID" value="KAF7810812.1"/>
    <property type="molecule type" value="Genomic_DNA"/>
</dbReference>
<dbReference type="Gene3D" id="3.40.47.10">
    <property type="match status" value="2"/>
</dbReference>
<sequence length="394" mass="43220">MGIEGVLNGVTKKANPNKATILALGKAFPHQLVMQEYLVDGYFRNTNCDNPELKQKLTRLCKTTTVKTRYVVMSDEILEKYPELTLEGLPTVKQRLEICNEAVTQMAIEASQVCIKNWGRPLSDITHLVYVSSSEVRLPGGDLHLARGLGLSPQTQRTLLYFVGCSGGVAGLRVAKDIAENNPGSRVLLATSETTIIGFKPPSADRPYDLVGVALFGDGAGAMVIGSDPVLGTERPLFELHTAVQEFLPDTEKKIDGRLTEEGISFKLAREVPQIIEDNIEGFCEKLMEVSRFNNKDYNKLFWAVHPGGPAILNRIEKRLELVPEKLNASRQALMDYGNASSNTIVYVLENMIEQGLKNKLDEGEGDAGTEWGLILAFGPGITFEGILARNLTA</sequence>
<feature type="active site" description="Acyl-thioester intermediate" evidence="4">
    <location>
        <position position="165"/>
    </location>
</feature>
<dbReference type="Pfam" id="PF00195">
    <property type="entry name" value="Chal_sti_synt_N"/>
    <property type="match status" value="1"/>
</dbReference>
<dbReference type="PANTHER" id="PTHR11877">
    <property type="entry name" value="HYDROXYMETHYLGLUTARYL-COA SYNTHASE"/>
    <property type="match status" value="1"/>
</dbReference>
<evidence type="ECO:0000256" key="1">
    <source>
        <dbReference type="ARBA" id="ARBA00005531"/>
    </source>
</evidence>
<evidence type="ECO:0000256" key="3">
    <source>
        <dbReference type="ARBA" id="ARBA00023315"/>
    </source>
</evidence>
<dbReference type="InterPro" id="IPR016039">
    <property type="entry name" value="Thiolase-like"/>
</dbReference>
<dbReference type="Proteomes" id="UP000634136">
    <property type="component" value="Unassembled WGS sequence"/>
</dbReference>
<dbReference type="FunFam" id="3.40.47.10:FF:000025">
    <property type="entry name" value="Chalcone synthase 2"/>
    <property type="match status" value="1"/>
</dbReference>
<comment type="caution">
    <text evidence="8">The sequence shown here is derived from an EMBL/GenBank/DDBJ whole genome shotgun (WGS) entry which is preliminary data.</text>
</comment>
<feature type="domain" description="Chalcone/stilbene synthase N-terminal" evidence="6">
    <location>
        <begin position="12"/>
        <end position="229"/>
    </location>
</feature>
<keyword evidence="3 5" id="KW-0012">Acyltransferase</keyword>
<dbReference type="InterPro" id="IPR012328">
    <property type="entry name" value="Chalcone/stilbene_synt_C"/>
</dbReference>
<dbReference type="SUPFAM" id="SSF53901">
    <property type="entry name" value="Thiolase-like"/>
    <property type="match status" value="2"/>
</dbReference>
<proteinExistence type="inferred from homology"/>
<dbReference type="GO" id="GO:0030639">
    <property type="term" value="P:polyketide biosynthetic process"/>
    <property type="evidence" value="ECO:0007669"/>
    <property type="project" value="TreeGrafter"/>
</dbReference>
<dbReference type="GO" id="GO:0016747">
    <property type="term" value="F:acyltransferase activity, transferring groups other than amino-acyl groups"/>
    <property type="evidence" value="ECO:0007669"/>
    <property type="project" value="InterPro"/>
</dbReference>
<dbReference type="Pfam" id="PF02797">
    <property type="entry name" value="Chal_sti_synt_C"/>
    <property type="match status" value="1"/>
</dbReference>
<accession>A0A834SZB3</accession>
<dbReference type="AlphaFoldDB" id="A0A834SZB3"/>
<evidence type="ECO:0000256" key="2">
    <source>
        <dbReference type="ARBA" id="ARBA00022679"/>
    </source>
</evidence>
<name>A0A834SZB3_9FABA</name>
<dbReference type="PIRSF" id="PIRSF000451">
    <property type="entry name" value="PKS_III"/>
    <property type="match status" value="1"/>
</dbReference>
<dbReference type="CDD" id="cd00831">
    <property type="entry name" value="CHS_like"/>
    <property type="match status" value="1"/>
</dbReference>
<evidence type="ECO:0000256" key="4">
    <source>
        <dbReference type="PIRSR" id="PIRSR000451-1"/>
    </source>
</evidence>
<keyword evidence="9" id="KW-1185">Reference proteome</keyword>
<gene>
    <name evidence="8" type="ORF">G2W53_031788</name>
</gene>
<evidence type="ECO:0000259" key="6">
    <source>
        <dbReference type="Pfam" id="PF00195"/>
    </source>
</evidence>
<dbReference type="FunFam" id="3.40.47.10:FF:000014">
    <property type="entry name" value="Chalcone synthase 1"/>
    <property type="match status" value="1"/>
</dbReference>
<organism evidence="8 9">
    <name type="scientific">Senna tora</name>
    <dbReference type="NCBI Taxonomy" id="362788"/>
    <lineage>
        <taxon>Eukaryota</taxon>
        <taxon>Viridiplantae</taxon>
        <taxon>Streptophyta</taxon>
        <taxon>Embryophyta</taxon>
        <taxon>Tracheophyta</taxon>
        <taxon>Spermatophyta</taxon>
        <taxon>Magnoliopsida</taxon>
        <taxon>eudicotyledons</taxon>
        <taxon>Gunneridae</taxon>
        <taxon>Pentapetalae</taxon>
        <taxon>rosids</taxon>
        <taxon>fabids</taxon>
        <taxon>Fabales</taxon>
        <taxon>Fabaceae</taxon>
        <taxon>Caesalpinioideae</taxon>
        <taxon>Cassia clade</taxon>
        <taxon>Senna</taxon>
    </lineage>
</organism>
<evidence type="ECO:0000256" key="5">
    <source>
        <dbReference type="RuleBase" id="RU003633"/>
    </source>
</evidence>
<dbReference type="InterPro" id="IPR011141">
    <property type="entry name" value="Polyketide_synthase_type-III"/>
</dbReference>